<proteinExistence type="predicted"/>
<dbReference type="Proteomes" id="UP000272984">
    <property type="component" value="Segment"/>
</dbReference>
<name>A0A3S5H1L3_9CAUD</name>
<organism evidence="1 2">
    <name type="scientific">Streptococcus phage SW19</name>
    <dbReference type="NCBI Taxonomy" id="2419639"/>
    <lineage>
        <taxon>Viruses</taxon>
        <taxon>Duplodnaviria</taxon>
        <taxon>Heunggongvirae</taxon>
        <taxon>Uroviricota</taxon>
        <taxon>Caudoviricetes</taxon>
        <taxon>Aliceevansviridae</taxon>
        <taxon>Vansinderenvirus</taxon>
        <taxon>Vansinderenvirus SW19</taxon>
    </lineage>
</organism>
<evidence type="ECO:0000313" key="2">
    <source>
        <dbReference type="Proteomes" id="UP000272984"/>
    </source>
</evidence>
<gene>
    <name evidence="1" type="ORF">SW19_027</name>
</gene>
<sequence length="56" mass="6432">MNSMKKPHTAENGDLIHTTEDNEASDISIITISFVRKTNKQILKNSKVCLKRYKLK</sequence>
<dbReference type="EMBL" id="MH892367">
    <property type="protein sequence ID" value="AYP29695.1"/>
    <property type="molecule type" value="Genomic_DNA"/>
</dbReference>
<evidence type="ECO:0000313" key="1">
    <source>
        <dbReference type="EMBL" id="AYP29695.1"/>
    </source>
</evidence>
<protein>
    <submittedName>
        <fullName evidence="1">Uncharacterized protein</fullName>
    </submittedName>
</protein>
<reference evidence="1 2" key="1">
    <citation type="journal article" date="2018" name="Viruses">
        <title>Biodiversity of Streptococcus thermophilus Phages in Global Dairy Fermentations.</title>
        <authorList>
            <person name="Lavelle K."/>
            <person name="Martinez I."/>
            <person name="Neve H."/>
            <person name="Lugli G."/>
            <person name="Franz C."/>
            <person name="Ventura M."/>
            <person name="Bello F."/>
            <person name="Sinderen D."/>
            <person name="Mahony J."/>
        </authorList>
    </citation>
    <scope>NUCLEOTIDE SEQUENCE [LARGE SCALE GENOMIC DNA]</scope>
</reference>
<keyword evidence="2" id="KW-1185">Reference proteome</keyword>
<accession>A0A3S5H1L3</accession>